<sequence length="178" mass="20208">MCRFSHLIITLLLLSPASGAKAGEDEPADSPVHDIARAVDQLENAIQGKDHRPLEEFVAENATFQGMRSLRKMLNDAKPVKFDPDSRRFWLPLSKVEPKSKLGPYLPEGVDAQNTVLVFRDTDAREDRRFRLFYWLTNTDGKWMVVYNADGWDSLEPLASAAKSFPDDDENQDTETRP</sequence>
<dbReference type="EMBL" id="BAABGA010000035">
    <property type="protein sequence ID" value="GAA4454137.1"/>
    <property type="molecule type" value="Genomic_DNA"/>
</dbReference>
<reference evidence="3" key="1">
    <citation type="journal article" date="2019" name="Int. J. Syst. Evol. Microbiol.">
        <title>The Global Catalogue of Microorganisms (GCM) 10K type strain sequencing project: providing services to taxonomists for standard genome sequencing and annotation.</title>
        <authorList>
            <consortium name="The Broad Institute Genomics Platform"/>
            <consortium name="The Broad Institute Genome Sequencing Center for Infectious Disease"/>
            <person name="Wu L."/>
            <person name="Ma J."/>
        </authorList>
    </citation>
    <scope>NUCLEOTIDE SEQUENCE [LARGE SCALE GENOMIC DNA]</scope>
    <source>
        <strain evidence="3">JCM 17759</strain>
    </source>
</reference>
<name>A0ABP8MSJ1_9BACT</name>
<protein>
    <recommendedName>
        <fullName evidence="4">DUF4864 domain-containing protein</fullName>
    </recommendedName>
</protein>
<keyword evidence="3" id="KW-1185">Reference proteome</keyword>
<proteinExistence type="predicted"/>
<organism evidence="2 3">
    <name type="scientific">Novipirellula rosea</name>
    <dbReference type="NCBI Taxonomy" id="1031540"/>
    <lineage>
        <taxon>Bacteria</taxon>
        <taxon>Pseudomonadati</taxon>
        <taxon>Planctomycetota</taxon>
        <taxon>Planctomycetia</taxon>
        <taxon>Pirellulales</taxon>
        <taxon>Pirellulaceae</taxon>
        <taxon>Novipirellula</taxon>
    </lineage>
</organism>
<feature type="signal peptide" evidence="1">
    <location>
        <begin position="1"/>
        <end position="22"/>
    </location>
</feature>
<evidence type="ECO:0000313" key="3">
    <source>
        <dbReference type="Proteomes" id="UP001500840"/>
    </source>
</evidence>
<feature type="chain" id="PRO_5046143380" description="DUF4864 domain-containing protein" evidence="1">
    <location>
        <begin position="23"/>
        <end position="178"/>
    </location>
</feature>
<gene>
    <name evidence="2" type="ORF">GCM10023156_26070</name>
</gene>
<evidence type="ECO:0008006" key="4">
    <source>
        <dbReference type="Google" id="ProtNLM"/>
    </source>
</evidence>
<keyword evidence="1" id="KW-0732">Signal</keyword>
<evidence type="ECO:0000256" key="1">
    <source>
        <dbReference type="SAM" id="SignalP"/>
    </source>
</evidence>
<accession>A0ABP8MSJ1</accession>
<dbReference type="Proteomes" id="UP001500840">
    <property type="component" value="Unassembled WGS sequence"/>
</dbReference>
<comment type="caution">
    <text evidence="2">The sequence shown here is derived from an EMBL/GenBank/DDBJ whole genome shotgun (WGS) entry which is preliminary data.</text>
</comment>
<evidence type="ECO:0000313" key="2">
    <source>
        <dbReference type="EMBL" id="GAA4454137.1"/>
    </source>
</evidence>